<evidence type="ECO:0000313" key="1">
    <source>
        <dbReference type="EMBL" id="KJD46343.1"/>
    </source>
</evidence>
<sequence>MEKITQMNKQLFRENLLKTVDEVKKQKGLINQEIRFIVEPVEEHGKNLNSTDEWIKLTLLSKENTNGRYLELDEIIKLFTGLIPLVPIWLNISFEEVKDYVAIFKIQTSLRFRKPSILQNQETGHPPFKALL</sequence>
<accession>A0A0D7X5R5</accession>
<dbReference type="AlphaFoldDB" id="A0A0D7X5R5"/>
<protein>
    <submittedName>
        <fullName evidence="1">Uncharacterized protein</fullName>
    </submittedName>
</protein>
<dbReference type="RefSeq" id="WP_044645487.1">
    <property type="nucleotide sequence ID" value="NZ_JTHP01000009.1"/>
</dbReference>
<name>A0A0D7X5R5_9BACL</name>
<comment type="caution">
    <text evidence="1">The sequence shown here is derived from an EMBL/GenBank/DDBJ whole genome shotgun (WGS) entry which is preliminary data.</text>
</comment>
<dbReference type="PATRIC" id="fig|159743.3.peg.1582"/>
<proteinExistence type="predicted"/>
<dbReference type="Proteomes" id="UP000032534">
    <property type="component" value="Unassembled WGS sequence"/>
</dbReference>
<reference evidence="1 2" key="1">
    <citation type="submission" date="2014-11" db="EMBL/GenBank/DDBJ databases">
        <title>Draft Genome Sequences of Paenibacillus polymyxa NRRL B-30509 and Paenibacillus terrae NRRL B-30644, Strains from a Poultry Environment that Produce Tridecaptin A and Paenicidins.</title>
        <authorList>
            <person name="van Belkum M.J."/>
            <person name="Lohans C.T."/>
            <person name="Vederas J.C."/>
        </authorList>
    </citation>
    <scope>NUCLEOTIDE SEQUENCE [LARGE SCALE GENOMIC DNA]</scope>
    <source>
        <strain evidence="1 2">NRRL B-30644</strain>
    </source>
</reference>
<gene>
    <name evidence="1" type="ORF">QD47_07215</name>
</gene>
<keyword evidence="2" id="KW-1185">Reference proteome</keyword>
<organism evidence="1 2">
    <name type="scientific">Paenibacillus terrae</name>
    <dbReference type="NCBI Taxonomy" id="159743"/>
    <lineage>
        <taxon>Bacteria</taxon>
        <taxon>Bacillati</taxon>
        <taxon>Bacillota</taxon>
        <taxon>Bacilli</taxon>
        <taxon>Bacillales</taxon>
        <taxon>Paenibacillaceae</taxon>
        <taxon>Paenibacillus</taxon>
    </lineage>
</organism>
<evidence type="ECO:0000313" key="2">
    <source>
        <dbReference type="Proteomes" id="UP000032534"/>
    </source>
</evidence>
<dbReference type="EMBL" id="JTHP01000009">
    <property type="protein sequence ID" value="KJD46343.1"/>
    <property type="molecule type" value="Genomic_DNA"/>
</dbReference>
<dbReference type="OrthoDB" id="2087031at2"/>